<reference evidence="2" key="1">
    <citation type="submission" date="2014-04" db="EMBL/GenBank/DDBJ databases">
        <title>Evolutionary Origins and Diversification of the Mycorrhizal Mutualists.</title>
        <authorList>
            <consortium name="DOE Joint Genome Institute"/>
            <consortium name="Mycorrhizal Genomics Consortium"/>
            <person name="Kohler A."/>
            <person name="Kuo A."/>
            <person name="Nagy L.G."/>
            <person name="Floudas D."/>
            <person name="Copeland A."/>
            <person name="Barry K.W."/>
            <person name="Cichocki N."/>
            <person name="Veneault-Fourrey C."/>
            <person name="LaButti K."/>
            <person name="Lindquist E.A."/>
            <person name="Lipzen A."/>
            <person name="Lundell T."/>
            <person name="Morin E."/>
            <person name="Murat C."/>
            <person name="Riley R."/>
            <person name="Ohm R."/>
            <person name="Sun H."/>
            <person name="Tunlid A."/>
            <person name="Henrissat B."/>
            <person name="Grigoriev I.V."/>
            <person name="Hibbett D.S."/>
            <person name="Martin F."/>
        </authorList>
    </citation>
    <scope>NUCLEOTIDE SEQUENCE [LARGE SCALE GENOMIC DNA]</scope>
    <source>
        <strain evidence="2">FD-334 SS-4</strain>
    </source>
</reference>
<dbReference type="EMBL" id="KN817548">
    <property type="protein sequence ID" value="KJA22722.1"/>
    <property type="molecule type" value="Genomic_DNA"/>
</dbReference>
<sequence>MLNSIIPGAPVRHAIKNRYLYLQCGPQHPEHTFVYAPATQPSAALRILATARMLEALTPGQYFNIPDMGLELEMTLVHASSYSTSASGNCRHPMRRTLGRTIASLTLS</sequence>
<accession>A0A0D2L6W1</accession>
<dbReference type="AlphaFoldDB" id="A0A0D2L6W1"/>
<keyword evidence="2" id="KW-1185">Reference proteome</keyword>
<protein>
    <submittedName>
        <fullName evidence="1">Uncharacterized protein</fullName>
    </submittedName>
</protein>
<evidence type="ECO:0000313" key="1">
    <source>
        <dbReference type="EMBL" id="KJA22722.1"/>
    </source>
</evidence>
<name>A0A0D2L6W1_HYPSF</name>
<organism evidence="1 2">
    <name type="scientific">Hypholoma sublateritium (strain FD-334 SS-4)</name>
    <dbReference type="NCBI Taxonomy" id="945553"/>
    <lineage>
        <taxon>Eukaryota</taxon>
        <taxon>Fungi</taxon>
        <taxon>Dikarya</taxon>
        <taxon>Basidiomycota</taxon>
        <taxon>Agaricomycotina</taxon>
        <taxon>Agaricomycetes</taxon>
        <taxon>Agaricomycetidae</taxon>
        <taxon>Agaricales</taxon>
        <taxon>Agaricineae</taxon>
        <taxon>Strophariaceae</taxon>
        <taxon>Hypholoma</taxon>
    </lineage>
</organism>
<proteinExistence type="predicted"/>
<dbReference type="Proteomes" id="UP000054270">
    <property type="component" value="Unassembled WGS sequence"/>
</dbReference>
<evidence type="ECO:0000313" key="2">
    <source>
        <dbReference type="Proteomes" id="UP000054270"/>
    </source>
</evidence>
<gene>
    <name evidence="1" type="ORF">HYPSUDRAFT_648520</name>
</gene>